<protein>
    <submittedName>
        <fullName evidence="2">Uncharacterized protein</fullName>
    </submittedName>
</protein>
<dbReference type="WBParaSite" id="Gr19_v10_g10309.t1">
    <property type="protein sequence ID" value="Gr19_v10_g10309.t1"/>
    <property type="gene ID" value="Gr19_v10_g10309"/>
</dbReference>
<evidence type="ECO:0000313" key="1">
    <source>
        <dbReference type="Proteomes" id="UP000887572"/>
    </source>
</evidence>
<proteinExistence type="predicted"/>
<accession>A0A914GPT6</accession>
<keyword evidence="1" id="KW-1185">Reference proteome</keyword>
<reference evidence="2" key="1">
    <citation type="submission" date="2022-11" db="UniProtKB">
        <authorList>
            <consortium name="WormBaseParasite"/>
        </authorList>
    </citation>
    <scope>IDENTIFICATION</scope>
</reference>
<dbReference type="AlphaFoldDB" id="A0A914GPT6"/>
<name>A0A914GPT6_GLORO</name>
<evidence type="ECO:0000313" key="2">
    <source>
        <dbReference type="WBParaSite" id="Gr19_v10_g10309.t1"/>
    </source>
</evidence>
<sequence length="156" mass="17010">MIRAASSIGCQHKIFIALTPFFRDSIMHIVPLKMSDSRSLFLLLTTAGVLFVAAAAAPSLSNRAKLLMECKREQLNCSCGWGRCVYEKGWAAAGSCCQEKYKFECCAAGPPLNVGNECHGKSANCKCGWAKCIWKKGAPPSVCCERNYVMECCPTL</sequence>
<dbReference type="Proteomes" id="UP000887572">
    <property type="component" value="Unplaced"/>
</dbReference>
<organism evidence="1 2">
    <name type="scientific">Globodera rostochiensis</name>
    <name type="common">Golden nematode worm</name>
    <name type="synonym">Heterodera rostochiensis</name>
    <dbReference type="NCBI Taxonomy" id="31243"/>
    <lineage>
        <taxon>Eukaryota</taxon>
        <taxon>Metazoa</taxon>
        <taxon>Ecdysozoa</taxon>
        <taxon>Nematoda</taxon>
        <taxon>Chromadorea</taxon>
        <taxon>Rhabditida</taxon>
        <taxon>Tylenchina</taxon>
        <taxon>Tylenchomorpha</taxon>
        <taxon>Tylenchoidea</taxon>
        <taxon>Heteroderidae</taxon>
        <taxon>Heteroderinae</taxon>
        <taxon>Globodera</taxon>
    </lineage>
</organism>